<dbReference type="PANTHER" id="PTHR31302">
    <property type="entry name" value="TRANSMEMBRANE PROTEIN WITH METALLOPHOSPHOESTERASE DOMAIN-RELATED"/>
    <property type="match status" value="1"/>
</dbReference>
<keyword evidence="2" id="KW-0378">Hydrolase</keyword>
<gene>
    <name evidence="4" type="ORF">F1189_00325</name>
</gene>
<dbReference type="OrthoDB" id="9780884at2"/>
<reference evidence="4 5" key="1">
    <citation type="submission" date="2019-09" db="EMBL/GenBank/DDBJ databases">
        <title>Genome sequence of Rhodovastum atsumiense, a diverse member of the Acetobacteraceae family of non-sulfur purple photosynthetic bacteria.</title>
        <authorList>
            <person name="Meyer T."/>
            <person name="Kyndt J."/>
        </authorList>
    </citation>
    <scope>NUCLEOTIDE SEQUENCE [LARGE SCALE GENOMIC DNA]</scope>
    <source>
        <strain evidence="4 5">DSM 21279</strain>
    </source>
</reference>
<keyword evidence="5" id="KW-1185">Reference proteome</keyword>
<dbReference type="GO" id="GO:0008758">
    <property type="term" value="F:UDP-2,3-diacylglucosamine hydrolase activity"/>
    <property type="evidence" value="ECO:0007669"/>
    <property type="project" value="TreeGrafter"/>
</dbReference>
<dbReference type="Pfam" id="PF00149">
    <property type="entry name" value="Metallophos"/>
    <property type="match status" value="1"/>
</dbReference>
<comment type="caution">
    <text evidence="4">The sequence shown here is derived from an EMBL/GenBank/DDBJ whole genome shotgun (WGS) entry which is preliminary data.</text>
</comment>
<accession>A0A5M6J5A1</accession>
<dbReference type="EMBL" id="VWPK01000001">
    <property type="protein sequence ID" value="KAA5614778.1"/>
    <property type="molecule type" value="Genomic_DNA"/>
</dbReference>
<dbReference type="AlphaFoldDB" id="A0A5M6J5A1"/>
<dbReference type="Gene3D" id="3.60.21.10">
    <property type="match status" value="1"/>
</dbReference>
<proteinExistence type="predicted"/>
<evidence type="ECO:0000256" key="1">
    <source>
        <dbReference type="ARBA" id="ARBA00022723"/>
    </source>
</evidence>
<dbReference type="GO" id="GO:0009245">
    <property type="term" value="P:lipid A biosynthetic process"/>
    <property type="evidence" value="ECO:0007669"/>
    <property type="project" value="TreeGrafter"/>
</dbReference>
<organism evidence="4 5">
    <name type="scientific">Rhodovastum atsumiense</name>
    <dbReference type="NCBI Taxonomy" id="504468"/>
    <lineage>
        <taxon>Bacteria</taxon>
        <taxon>Pseudomonadati</taxon>
        <taxon>Pseudomonadota</taxon>
        <taxon>Alphaproteobacteria</taxon>
        <taxon>Acetobacterales</taxon>
        <taxon>Acetobacteraceae</taxon>
        <taxon>Rhodovastum</taxon>
    </lineage>
</organism>
<evidence type="ECO:0000313" key="4">
    <source>
        <dbReference type="EMBL" id="KAA5614778.1"/>
    </source>
</evidence>
<evidence type="ECO:0000259" key="3">
    <source>
        <dbReference type="Pfam" id="PF00149"/>
    </source>
</evidence>
<keyword evidence="1" id="KW-0479">Metal-binding</keyword>
<dbReference type="GO" id="GO:0046872">
    <property type="term" value="F:metal ion binding"/>
    <property type="evidence" value="ECO:0007669"/>
    <property type="project" value="UniProtKB-KW"/>
</dbReference>
<dbReference type="InterPro" id="IPR029052">
    <property type="entry name" value="Metallo-depent_PP-like"/>
</dbReference>
<dbReference type="Proteomes" id="UP000325255">
    <property type="component" value="Unassembled WGS sequence"/>
</dbReference>
<dbReference type="PANTHER" id="PTHR31302:SF31">
    <property type="entry name" value="PHOSPHODIESTERASE YAEI"/>
    <property type="match status" value="1"/>
</dbReference>
<evidence type="ECO:0000313" key="5">
    <source>
        <dbReference type="Proteomes" id="UP000325255"/>
    </source>
</evidence>
<dbReference type="SUPFAM" id="SSF56300">
    <property type="entry name" value="Metallo-dependent phosphatases"/>
    <property type="match status" value="1"/>
</dbReference>
<sequence length="300" mass="33797">MRQRLGLEHDFETQVFRRGTHFFHLENWYSIHGLIRGTLRLLGLHDRGRRNAQRITVRRHEIALPNLPQAFDGCTLLHLSDLHLDINDTFVDTLLEAIAPLRYDICVLTGDYRARTFGRFDRVLAGLVRLRAQIRGPAFAILGNHDTLRLVPAMEAMGYRLLVNEFTCIARGDDRLYLAGVDDAHFYRLDNFHRAADEIPADAASVLLCHTPEAYRHAAHAGFDLMLCGHTHGGQICLPGGMPVLTDADSPRRFARGFWRHHDMIGYTSVGAGTSIIDVRLNCPPEVALHCLRSPATRPA</sequence>
<dbReference type="InterPro" id="IPR051158">
    <property type="entry name" value="Metallophosphoesterase_sf"/>
</dbReference>
<feature type="domain" description="Calcineurin-like phosphoesterase" evidence="3">
    <location>
        <begin position="75"/>
        <end position="233"/>
    </location>
</feature>
<protein>
    <submittedName>
        <fullName evidence="4">Metallophosphoesterase</fullName>
    </submittedName>
</protein>
<dbReference type="GO" id="GO:0016020">
    <property type="term" value="C:membrane"/>
    <property type="evidence" value="ECO:0007669"/>
    <property type="project" value="GOC"/>
</dbReference>
<evidence type="ECO:0000256" key="2">
    <source>
        <dbReference type="ARBA" id="ARBA00022801"/>
    </source>
</evidence>
<dbReference type="InterPro" id="IPR004843">
    <property type="entry name" value="Calcineurin-like_PHP"/>
</dbReference>
<name>A0A5M6J5A1_9PROT</name>